<dbReference type="GO" id="GO:0006508">
    <property type="term" value="P:proteolysis"/>
    <property type="evidence" value="ECO:0007669"/>
    <property type="project" value="UniProtKB-KW"/>
</dbReference>
<sequence>MPNPQVTEAFVNKFWDDEIVPTLIDYIRIPNKSPAFDPNWDANGHMEDAFQLAWKWIEAHPIPGMKTYQGRLEGRTPLILLDIPGDLDKTILLYGHLDKQPEMSGWRADLGPWKPVYEDGKLYGRGGADDGYALFASMCAMMAMREQGVKLPRAVVMIEFSEESGSPDLPAYVDHFSAEIGEVDLVVCLDSGAGNYDQLWSTTSLRGLVGGTVRVDVLEEGVHSGDASGIVPSSFRVLRQLVARLEDENTGEIVPESLKVEIPEQRVAQARRVADSLGEELYRKYPFVQGMQPATDDPVACILNRTWRAALSYTGAEGLPPVQSGGNVLRPYSTLKLSLRLPPTLEGHEAQKVVEDILSRNPPYNAKITCEFEEAATGWNAPPLADWLADALDEVSQTFYDKPALHMGEGGTIPFMGMLGEKFPKAQFVVTGVLGPNSNAHGPNEFLHVPYAKKLTCCVAHILAIHAAL</sequence>
<dbReference type="GO" id="GO:0008233">
    <property type="term" value="F:peptidase activity"/>
    <property type="evidence" value="ECO:0007669"/>
    <property type="project" value="UniProtKB-KW"/>
</dbReference>
<evidence type="ECO:0000313" key="5">
    <source>
        <dbReference type="EMBL" id="QTD53785.1"/>
    </source>
</evidence>
<dbReference type="Pfam" id="PF07687">
    <property type="entry name" value="M20_dimer"/>
    <property type="match status" value="1"/>
</dbReference>
<feature type="domain" description="Peptidase M20 dimerisation" evidence="4">
    <location>
        <begin position="204"/>
        <end position="361"/>
    </location>
</feature>
<dbReference type="KEGG" id="scor:J3U87_15150"/>
<dbReference type="CDD" id="cd05682">
    <property type="entry name" value="M20_dipept_dapE"/>
    <property type="match status" value="1"/>
</dbReference>
<dbReference type="PANTHER" id="PTHR43270:SF4">
    <property type="entry name" value="CARNOSINE DIPEPTIDASE 2, ISOFORM A"/>
    <property type="match status" value="1"/>
</dbReference>
<protein>
    <submittedName>
        <fullName evidence="5">M20 family metallopeptidase</fullName>
    </submittedName>
</protein>
<evidence type="ECO:0000313" key="6">
    <source>
        <dbReference type="Proteomes" id="UP000663929"/>
    </source>
</evidence>
<dbReference type="Gene3D" id="3.40.630.10">
    <property type="entry name" value="Zn peptidases"/>
    <property type="match status" value="1"/>
</dbReference>
<dbReference type="GO" id="GO:0046872">
    <property type="term" value="F:metal ion binding"/>
    <property type="evidence" value="ECO:0007669"/>
    <property type="project" value="UniProtKB-KW"/>
</dbReference>
<dbReference type="SUPFAM" id="SSF53187">
    <property type="entry name" value="Zn-dependent exopeptidases"/>
    <property type="match status" value="1"/>
</dbReference>
<keyword evidence="6" id="KW-1185">Reference proteome</keyword>
<dbReference type="AlphaFoldDB" id="A0A8A4U4W1"/>
<accession>A0A8A4U4W1</accession>
<dbReference type="Proteomes" id="UP000663929">
    <property type="component" value="Chromosome"/>
</dbReference>
<proteinExistence type="predicted"/>
<name>A0A8A4U4W1_SULCO</name>
<dbReference type="Pfam" id="PF01546">
    <property type="entry name" value="Peptidase_M20"/>
    <property type="match status" value="1"/>
</dbReference>
<keyword evidence="2" id="KW-0479">Metal-binding</keyword>
<gene>
    <name evidence="5" type="ORF">J3U87_15150</name>
</gene>
<reference evidence="5" key="1">
    <citation type="submission" date="2021-03" db="EMBL/GenBank/DDBJ databases">
        <title>Acanthopleuribacteraceae sp. M133.</title>
        <authorList>
            <person name="Wang G."/>
        </authorList>
    </citation>
    <scope>NUCLEOTIDE SEQUENCE</scope>
    <source>
        <strain evidence="5">M133</strain>
    </source>
</reference>
<keyword evidence="1" id="KW-0645">Protease</keyword>
<dbReference type="Gene3D" id="3.30.70.360">
    <property type="match status" value="1"/>
</dbReference>
<keyword evidence="3" id="KW-0378">Hydrolase</keyword>
<dbReference type="RefSeq" id="WP_237383885.1">
    <property type="nucleotide sequence ID" value="NZ_CP071793.1"/>
</dbReference>
<dbReference type="EMBL" id="CP071793">
    <property type="protein sequence ID" value="QTD53785.1"/>
    <property type="molecule type" value="Genomic_DNA"/>
</dbReference>
<evidence type="ECO:0000256" key="1">
    <source>
        <dbReference type="ARBA" id="ARBA00022670"/>
    </source>
</evidence>
<dbReference type="InterPro" id="IPR051458">
    <property type="entry name" value="Cyt/Met_Dipeptidase"/>
</dbReference>
<dbReference type="PANTHER" id="PTHR43270">
    <property type="entry name" value="BETA-ALA-HIS DIPEPTIDASE"/>
    <property type="match status" value="1"/>
</dbReference>
<dbReference type="InterPro" id="IPR002933">
    <property type="entry name" value="Peptidase_M20"/>
</dbReference>
<evidence type="ECO:0000256" key="3">
    <source>
        <dbReference type="ARBA" id="ARBA00022801"/>
    </source>
</evidence>
<dbReference type="InterPro" id="IPR011650">
    <property type="entry name" value="Peptidase_M20_dimer"/>
</dbReference>
<organism evidence="5 6">
    <name type="scientific">Sulfidibacter corallicola</name>
    <dbReference type="NCBI Taxonomy" id="2818388"/>
    <lineage>
        <taxon>Bacteria</taxon>
        <taxon>Pseudomonadati</taxon>
        <taxon>Acidobacteriota</taxon>
        <taxon>Holophagae</taxon>
        <taxon>Acanthopleuribacterales</taxon>
        <taxon>Acanthopleuribacteraceae</taxon>
        <taxon>Sulfidibacter</taxon>
    </lineage>
</organism>
<evidence type="ECO:0000259" key="4">
    <source>
        <dbReference type="Pfam" id="PF07687"/>
    </source>
</evidence>
<evidence type="ECO:0000256" key="2">
    <source>
        <dbReference type="ARBA" id="ARBA00022723"/>
    </source>
</evidence>